<reference evidence="10 11" key="1">
    <citation type="submission" date="2024-02" db="EMBL/GenBank/DDBJ databases">
        <authorList>
            <person name="Daric V."/>
            <person name="Darras S."/>
        </authorList>
    </citation>
    <scope>NUCLEOTIDE SEQUENCE [LARGE SCALE GENOMIC DNA]</scope>
</reference>
<dbReference type="Pfam" id="PF03820">
    <property type="entry name" value="SFXNs"/>
    <property type="match status" value="1"/>
</dbReference>
<dbReference type="PANTHER" id="PTHR11153">
    <property type="entry name" value="SIDEROFLEXIN"/>
    <property type="match status" value="1"/>
</dbReference>
<name>A0ABP0EVF6_CLALP</name>
<evidence type="ECO:0000313" key="11">
    <source>
        <dbReference type="Proteomes" id="UP001642483"/>
    </source>
</evidence>
<evidence type="ECO:0000256" key="6">
    <source>
        <dbReference type="ARBA" id="ARBA00022989"/>
    </source>
</evidence>
<keyword evidence="3" id="KW-0813">Transport</keyword>
<comment type="caution">
    <text evidence="10">The sequence shown here is derived from an EMBL/GenBank/DDBJ whole genome shotgun (WGS) entry which is preliminary data.</text>
</comment>
<keyword evidence="11" id="KW-1185">Reference proteome</keyword>
<protein>
    <recommendedName>
        <fullName evidence="9">Sidoreflexin</fullName>
    </recommendedName>
</protein>
<evidence type="ECO:0000256" key="2">
    <source>
        <dbReference type="ARBA" id="ARBA00005974"/>
    </source>
</evidence>
<evidence type="ECO:0000313" key="10">
    <source>
        <dbReference type="EMBL" id="CAK8671381.1"/>
    </source>
</evidence>
<sequence>MEQTDVAVKPERLQVDIDKPRWDQSTFVGRLKHFATITDMRKLFASEKKLDKAKELVNLYRSGACPPGTTEEQLWQAKQLYDSAFHPDTGDKMNLFGRMTFQVPGGMALTGLLLHFYRTPVEVALSQWGNQSFNALVNYTNRNAASEISTKQMLAAYLSATGAALGVALGLNAYSKKAPPVVARWVPFAAVAAANAVNIPLTRQSELIHGVTVTDADGNELGLSKKCAERGISQVLLSRVLMAAPGMVFLPMMMESLNKRAWFRRATWLHLPFQTFGVGVFLVAMVPIACSLFPQRASMDVKQLENELQDEIRKRFGKNVDKVYFNKGL</sequence>
<gene>
    <name evidence="10" type="ORF">CVLEPA_LOCUS455</name>
</gene>
<dbReference type="EMBL" id="CAWYQH010000001">
    <property type="protein sequence ID" value="CAK8671381.1"/>
    <property type="molecule type" value="Genomic_DNA"/>
</dbReference>
<feature type="transmembrane region" description="Helical" evidence="9">
    <location>
        <begin position="154"/>
        <end position="174"/>
    </location>
</feature>
<keyword evidence="7 9" id="KW-0496">Mitochondrion</keyword>
<keyword evidence="8 9" id="KW-0472">Membrane</keyword>
<comment type="similarity">
    <text evidence="2 9">Belongs to the sideroflexin family.</text>
</comment>
<evidence type="ECO:0000256" key="5">
    <source>
        <dbReference type="ARBA" id="ARBA00022970"/>
    </source>
</evidence>
<accession>A0ABP0EVF6</accession>
<keyword evidence="6 9" id="KW-1133">Transmembrane helix</keyword>
<evidence type="ECO:0000256" key="1">
    <source>
        <dbReference type="ARBA" id="ARBA00004225"/>
    </source>
</evidence>
<dbReference type="PANTHER" id="PTHR11153:SF14">
    <property type="entry name" value="SIDEROFLEXIN-2"/>
    <property type="match status" value="1"/>
</dbReference>
<keyword evidence="5" id="KW-0029">Amino-acid transport</keyword>
<comment type="subcellular location">
    <subcellularLocation>
        <location evidence="1 9">Mitochondrion membrane</location>
        <topology evidence="1 9">Multi-pass membrane protein</topology>
    </subcellularLocation>
</comment>
<evidence type="ECO:0000256" key="9">
    <source>
        <dbReference type="RuleBase" id="RU362000"/>
    </source>
</evidence>
<evidence type="ECO:0000256" key="7">
    <source>
        <dbReference type="ARBA" id="ARBA00023128"/>
    </source>
</evidence>
<keyword evidence="4 9" id="KW-0812">Transmembrane</keyword>
<dbReference type="InterPro" id="IPR004686">
    <property type="entry name" value="Mtc"/>
</dbReference>
<organism evidence="10 11">
    <name type="scientific">Clavelina lepadiformis</name>
    <name type="common">Light-bulb sea squirt</name>
    <name type="synonym">Ascidia lepadiformis</name>
    <dbReference type="NCBI Taxonomy" id="159417"/>
    <lineage>
        <taxon>Eukaryota</taxon>
        <taxon>Metazoa</taxon>
        <taxon>Chordata</taxon>
        <taxon>Tunicata</taxon>
        <taxon>Ascidiacea</taxon>
        <taxon>Aplousobranchia</taxon>
        <taxon>Clavelinidae</taxon>
        <taxon>Clavelina</taxon>
    </lineage>
</organism>
<comment type="caution">
    <text evidence="9">Lacks conserved residue(s) required for the propagation of feature annotation.</text>
</comment>
<evidence type="ECO:0000256" key="8">
    <source>
        <dbReference type="ARBA" id="ARBA00023136"/>
    </source>
</evidence>
<evidence type="ECO:0000256" key="4">
    <source>
        <dbReference type="ARBA" id="ARBA00022692"/>
    </source>
</evidence>
<proteinExistence type="inferred from homology"/>
<feature type="transmembrane region" description="Helical" evidence="9">
    <location>
        <begin position="273"/>
        <end position="293"/>
    </location>
</feature>
<feature type="transmembrane region" description="Helical" evidence="9">
    <location>
        <begin position="235"/>
        <end position="253"/>
    </location>
</feature>
<dbReference type="NCBIfam" id="TIGR00798">
    <property type="entry name" value="mtc"/>
    <property type="match status" value="1"/>
</dbReference>
<dbReference type="Proteomes" id="UP001642483">
    <property type="component" value="Unassembled WGS sequence"/>
</dbReference>
<evidence type="ECO:0000256" key="3">
    <source>
        <dbReference type="ARBA" id="ARBA00022448"/>
    </source>
</evidence>